<feature type="transmembrane region" description="Helical" evidence="2">
    <location>
        <begin position="6"/>
        <end position="26"/>
    </location>
</feature>
<keyword evidence="2" id="KW-1133">Transmembrane helix</keyword>
<feature type="region of interest" description="Disordered" evidence="1">
    <location>
        <begin position="157"/>
        <end position="178"/>
    </location>
</feature>
<dbReference type="eggNOG" id="ENOG5032VSG">
    <property type="taxonomic scope" value="Bacteria"/>
</dbReference>
<evidence type="ECO:0000313" key="3">
    <source>
        <dbReference type="EMBL" id="EFT83339.1"/>
    </source>
</evidence>
<proteinExistence type="predicted"/>
<keyword evidence="2" id="KW-0812">Transmembrane</keyword>
<reference evidence="3 4" key="1">
    <citation type="submission" date="2010-12" db="EMBL/GenBank/DDBJ databases">
        <authorList>
            <person name="Muzny D."/>
            <person name="Qin X."/>
            <person name="Buhay C."/>
            <person name="Dugan-Rocha S."/>
            <person name="Ding Y."/>
            <person name="Chen G."/>
            <person name="Hawes A."/>
            <person name="Holder M."/>
            <person name="Jhangiani S."/>
            <person name="Johnson A."/>
            <person name="Khan Z."/>
            <person name="Li Z."/>
            <person name="Liu W."/>
            <person name="Liu X."/>
            <person name="Perez L."/>
            <person name="Shen H."/>
            <person name="Wang Q."/>
            <person name="Watt J."/>
            <person name="Xi L."/>
            <person name="Xin Y."/>
            <person name="Zhou J."/>
            <person name="Deng J."/>
            <person name="Jiang H."/>
            <person name="Liu Y."/>
            <person name="Qu J."/>
            <person name="Song X.-Z."/>
            <person name="Zhang L."/>
            <person name="Villasana D."/>
            <person name="Johnson A."/>
            <person name="Liu J."/>
            <person name="Liyanage D."/>
            <person name="Lorensuhewa L."/>
            <person name="Robinson T."/>
            <person name="Song A."/>
            <person name="Song B.-B."/>
            <person name="Dinh H."/>
            <person name="Thornton R."/>
            <person name="Coyle M."/>
            <person name="Francisco L."/>
            <person name="Jackson L."/>
            <person name="Javaid M."/>
            <person name="Korchina V."/>
            <person name="Kovar C."/>
            <person name="Mata R."/>
            <person name="Mathew T."/>
            <person name="Ngo R."/>
            <person name="Nguyen L."/>
            <person name="Nguyen N."/>
            <person name="Okwuonu G."/>
            <person name="Ongeri F."/>
            <person name="Pham C."/>
            <person name="Simmons D."/>
            <person name="Wilczek-Boney K."/>
            <person name="Hale W."/>
            <person name="Jakkamsetti A."/>
            <person name="Pham P."/>
            <person name="Ruth R."/>
            <person name="San Lucas F."/>
            <person name="Warren J."/>
            <person name="Zhang J."/>
            <person name="Zhao Z."/>
            <person name="Zhou C."/>
            <person name="Zhu D."/>
            <person name="Lee S."/>
            <person name="Bess C."/>
            <person name="Blankenburg K."/>
            <person name="Forbes L."/>
            <person name="Fu Q."/>
            <person name="Gubbala S."/>
            <person name="Hirani K."/>
            <person name="Jayaseelan J.C."/>
            <person name="Lara F."/>
            <person name="Munidasa M."/>
            <person name="Palculict T."/>
            <person name="Patil S."/>
            <person name="Pu L.-L."/>
            <person name="Saada N."/>
            <person name="Tang L."/>
            <person name="Weissenberger G."/>
            <person name="Zhu Y."/>
            <person name="Hemphill L."/>
            <person name="Shang Y."/>
            <person name="Youmans B."/>
            <person name="Ayvaz T."/>
            <person name="Ross M."/>
            <person name="Santibanez J."/>
            <person name="Aqrawi P."/>
            <person name="Gross S."/>
            <person name="Joshi V."/>
            <person name="Fowler G."/>
            <person name="Nazareth L."/>
            <person name="Reid J."/>
            <person name="Worley K."/>
            <person name="Petrosino J."/>
            <person name="Highlander S."/>
            <person name="Gibbs R."/>
        </authorList>
    </citation>
    <scope>NUCLEOTIDE SEQUENCE [LARGE SCALE GENOMIC DNA]</scope>
    <source>
        <strain evidence="3 4">DSM 10105</strain>
    </source>
</reference>
<dbReference type="HOGENOM" id="CLU_057829_0_0_11"/>
<evidence type="ECO:0000313" key="4">
    <source>
        <dbReference type="Proteomes" id="UP000004946"/>
    </source>
</evidence>
<gene>
    <name evidence="3" type="ORF">HMPREF0620_0344</name>
</gene>
<dbReference type="AlphaFoldDB" id="E6K0K1"/>
<feature type="region of interest" description="Disordered" evidence="1">
    <location>
        <begin position="293"/>
        <end position="320"/>
    </location>
</feature>
<keyword evidence="2" id="KW-0472">Membrane</keyword>
<dbReference type="Proteomes" id="UP000004946">
    <property type="component" value="Chromosome"/>
</dbReference>
<feature type="region of interest" description="Disordered" evidence="1">
    <location>
        <begin position="53"/>
        <end position="78"/>
    </location>
</feature>
<protein>
    <submittedName>
        <fullName evidence="3">Uncharacterized protein</fullName>
    </submittedName>
</protein>
<dbReference type="EMBL" id="AEON01000001">
    <property type="protein sequence ID" value="EFT83339.1"/>
    <property type="molecule type" value="Genomic_DNA"/>
</dbReference>
<evidence type="ECO:0000256" key="1">
    <source>
        <dbReference type="SAM" id="MobiDB-lite"/>
    </source>
</evidence>
<feature type="transmembrane region" description="Helical" evidence="2">
    <location>
        <begin position="124"/>
        <end position="146"/>
    </location>
</feature>
<accession>E6K0K1</accession>
<keyword evidence="4" id="KW-1185">Reference proteome</keyword>
<name>E6K0K1_PARDN</name>
<organism evidence="3 4">
    <name type="scientific">Parascardovia denticolens DSM 10105 = JCM 12538</name>
    <dbReference type="NCBI Taxonomy" id="864564"/>
    <lineage>
        <taxon>Bacteria</taxon>
        <taxon>Bacillati</taxon>
        <taxon>Actinomycetota</taxon>
        <taxon>Actinomycetes</taxon>
        <taxon>Bifidobacteriales</taxon>
        <taxon>Bifidobacteriaceae</taxon>
        <taxon>Parascardovia</taxon>
    </lineage>
</organism>
<feature type="transmembrane region" description="Helical" evidence="2">
    <location>
        <begin position="101"/>
        <end position="118"/>
    </location>
</feature>
<comment type="caution">
    <text evidence="3">The sequence shown here is derived from an EMBL/GenBank/DDBJ whole genome shotgun (WGS) entry which is preliminary data.</text>
</comment>
<evidence type="ECO:0000256" key="2">
    <source>
        <dbReference type="SAM" id="Phobius"/>
    </source>
</evidence>
<feature type="compositionally biased region" description="Basic and acidic residues" evidence="1">
    <location>
        <begin position="55"/>
        <end position="78"/>
    </location>
</feature>
<sequence>MDFGSMSGIVLALALVVAIVALVPLATRRGMMNAAEHDDDRFSPSLHIVDVDVPNEERAEGHDDRDGKEARTMKEATHSLSQDHIRRVRANRKKAVRRRQIIVSLLSAATVVFAILGISTPAPWWIFFIPLTLLAVVLGLGARASARARDWEKSLRAGHMTPSSVSSDDPEAYLTSSSFPVSPSDFTSQVAQALIKSEEPEEKTDTMSRVEIQETLTLAVREKAAANRKKAKKAMEDLRQQSMAASVSTTAMPVQTSSDEPSPVAEAEKILGKGASGDDTIAVSSREIISHRQVARAVPPSQPVPIPASDMAIPVDAPTGSEDSLGVDAFALLDKR</sequence>